<dbReference type="EMBL" id="CP050124">
    <property type="protein sequence ID" value="QIP38556.1"/>
    <property type="molecule type" value="Genomic_DNA"/>
</dbReference>
<feature type="region of interest" description="Disordered" evidence="1">
    <location>
        <begin position="73"/>
        <end position="104"/>
    </location>
</feature>
<feature type="compositionally biased region" description="Basic residues" evidence="1">
    <location>
        <begin position="92"/>
        <end position="104"/>
    </location>
</feature>
<gene>
    <name evidence="3" type="ORF">G9444_1312</name>
</gene>
<reference evidence="3 4" key="1">
    <citation type="submission" date="2020-03" db="EMBL/GenBank/DDBJ databases">
        <title>Screen low temperature-resistant strains for efficient degradation of petroleum hydrocarbons under the low temperature.</title>
        <authorList>
            <person name="Wang Y."/>
            <person name="Chen J."/>
        </authorList>
    </citation>
    <scope>NUCLEOTIDE SEQUENCE [LARGE SCALE GENOMIC DNA]</scope>
    <source>
        <strain evidence="3 4">KB1</strain>
    </source>
</reference>
<dbReference type="InterPro" id="IPR027598">
    <property type="entry name" value="Amphi-Trp_dom"/>
</dbReference>
<evidence type="ECO:0000259" key="2">
    <source>
        <dbReference type="Pfam" id="PF20068"/>
    </source>
</evidence>
<sequence>MIVPKLEIKRKSQLSRQEVADRLIALGQALASGSEVELGSGGDSIEISVPEQVRWELEIEVDGNEVEIEIEIHWRDDPQEESEEKSPPPTKAVRRSRPRKSTAK</sequence>
<protein>
    <recommendedName>
        <fullName evidence="2">Amphi-Trp domain-containing protein</fullName>
    </recommendedName>
</protein>
<dbReference type="Pfam" id="PF20068">
    <property type="entry name" value="Amphi-Trp"/>
    <property type="match status" value="1"/>
</dbReference>
<proteinExistence type="predicted"/>
<evidence type="ECO:0000313" key="3">
    <source>
        <dbReference type="EMBL" id="QIP38556.1"/>
    </source>
</evidence>
<evidence type="ECO:0000313" key="4">
    <source>
        <dbReference type="Proteomes" id="UP000502345"/>
    </source>
</evidence>
<name>A0A6G9CPC2_RHOER</name>
<dbReference type="NCBIfam" id="TIGR04354">
    <property type="entry name" value="amphi-Trp"/>
    <property type="match status" value="1"/>
</dbReference>
<organism evidence="3 4">
    <name type="scientific">Rhodococcus erythropolis</name>
    <name type="common">Arthrobacter picolinophilus</name>
    <dbReference type="NCBI Taxonomy" id="1833"/>
    <lineage>
        <taxon>Bacteria</taxon>
        <taxon>Bacillati</taxon>
        <taxon>Actinomycetota</taxon>
        <taxon>Actinomycetes</taxon>
        <taxon>Mycobacteriales</taxon>
        <taxon>Nocardiaceae</taxon>
        <taxon>Rhodococcus</taxon>
        <taxon>Rhodococcus erythropolis group</taxon>
    </lineage>
</organism>
<dbReference type="Proteomes" id="UP000502345">
    <property type="component" value="Chromosome"/>
</dbReference>
<accession>A0A6G9CPC2</accession>
<evidence type="ECO:0000256" key="1">
    <source>
        <dbReference type="SAM" id="MobiDB-lite"/>
    </source>
</evidence>
<dbReference type="AlphaFoldDB" id="A0A6G9CPC2"/>
<feature type="domain" description="Amphi-Trp" evidence="2">
    <location>
        <begin position="7"/>
        <end position="83"/>
    </location>
</feature>